<reference evidence="8 9" key="1">
    <citation type="submission" date="2024-02" db="EMBL/GenBank/DDBJ databases">
        <authorList>
            <person name="Daric V."/>
            <person name="Darras S."/>
        </authorList>
    </citation>
    <scope>NUCLEOTIDE SEQUENCE [LARGE SCALE GENOMIC DNA]</scope>
</reference>
<keyword evidence="5 6" id="KW-0968">Cytoplasmic vesicle</keyword>
<feature type="region of interest" description="Disordered" evidence="7">
    <location>
        <begin position="54"/>
        <end position="96"/>
    </location>
</feature>
<feature type="region of interest" description="Disordered" evidence="7">
    <location>
        <begin position="1"/>
        <end position="25"/>
    </location>
</feature>
<feature type="region of interest" description="Disordered" evidence="7">
    <location>
        <begin position="158"/>
        <end position="198"/>
    </location>
</feature>
<protein>
    <recommendedName>
        <fullName evidence="6">Clathrin light chain</fullName>
    </recommendedName>
</protein>
<proteinExistence type="inferred from homology"/>
<evidence type="ECO:0000256" key="6">
    <source>
        <dbReference type="RuleBase" id="RU363137"/>
    </source>
</evidence>
<evidence type="ECO:0000256" key="3">
    <source>
        <dbReference type="ARBA" id="ARBA00023136"/>
    </source>
</evidence>
<feature type="compositionally biased region" description="Acidic residues" evidence="7">
    <location>
        <begin position="1"/>
        <end position="11"/>
    </location>
</feature>
<comment type="caution">
    <text evidence="8">The sequence shown here is derived from an EMBL/GenBank/DDBJ whole genome shotgun (WGS) entry which is preliminary data.</text>
</comment>
<sequence>MADLFGDDFEATEQPPPLPQQEEDPAAAFLAQQENEIAGLENDVLAFESNEQPAVNGFDVTGDAPPPAGDDFFNVQDMGAAEPPPMTNGDEFVGGEMEEHMDPSQAYAAIAAADARLEQLRSEPEKIRIWREENTKLLAEKDREAERKQQELLAQAQKELEDWDRNRQEQLEKTKESNRTAEKQFVQERDQSTPGTEWERVSKLCDFNPKVSKGNKDVSRMRSSLLHLKQNPRPVNVTMEAASN</sequence>
<evidence type="ECO:0000256" key="1">
    <source>
        <dbReference type="ARBA" id="ARBA00004180"/>
    </source>
</evidence>
<evidence type="ECO:0000256" key="5">
    <source>
        <dbReference type="ARBA" id="ARBA00023329"/>
    </source>
</evidence>
<dbReference type="PANTHER" id="PTHR10639">
    <property type="entry name" value="CLATHRIN LIGHT CHAIN"/>
    <property type="match status" value="1"/>
</dbReference>
<evidence type="ECO:0000313" key="8">
    <source>
        <dbReference type="EMBL" id="CAK8672004.1"/>
    </source>
</evidence>
<organism evidence="8 9">
    <name type="scientific">Clavelina lepadiformis</name>
    <name type="common">Light-bulb sea squirt</name>
    <name type="synonym">Ascidia lepadiformis</name>
    <dbReference type="NCBI Taxonomy" id="159417"/>
    <lineage>
        <taxon>Eukaryota</taxon>
        <taxon>Metazoa</taxon>
        <taxon>Chordata</taxon>
        <taxon>Tunicata</taxon>
        <taxon>Ascidiacea</taxon>
        <taxon>Aplousobranchia</taxon>
        <taxon>Clavelinidae</taxon>
        <taxon>Clavelina</taxon>
    </lineage>
</organism>
<evidence type="ECO:0000256" key="7">
    <source>
        <dbReference type="SAM" id="MobiDB-lite"/>
    </source>
</evidence>
<dbReference type="Pfam" id="PF01086">
    <property type="entry name" value="Clathrin_lg_ch"/>
    <property type="match status" value="1"/>
</dbReference>
<name>A0ABP0F0Q9_CLALP</name>
<dbReference type="InterPro" id="IPR000996">
    <property type="entry name" value="Clathrin_L-chain"/>
</dbReference>
<evidence type="ECO:0000313" key="9">
    <source>
        <dbReference type="Proteomes" id="UP001642483"/>
    </source>
</evidence>
<keyword evidence="4 6" id="KW-0168">Coated pit</keyword>
<dbReference type="EMBL" id="CAWYQH010000001">
    <property type="protein sequence ID" value="CAK8672004.1"/>
    <property type="molecule type" value="Genomic_DNA"/>
</dbReference>
<gene>
    <name evidence="8" type="ORF">CVLEPA_LOCUS1015</name>
</gene>
<comment type="subcellular location">
    <subcellularLocation>
        <location evidence="1 6">Cytoplasmic vesicle membrane</location>
        <topology evidence="1 6">Peripheral membrane protein</topology>
        <orientation evidence="1 6">Cytoplasmic side</orientation>
    </subcellularLocation>
    <subcellularLocation>
        <location evidence="6">Membrane</location>
        <location evidence="6">Coated pit</location>
        <topology evidence="6">Peripheral membrane protein</topology>
        <orientation evidence="6">Cytoplasmic side</orientation>
    </subcellularLocation>
    <text evidence="6">Cytoplasmic face of coated pits and vesicles.</text>
</comment>
<keyword evidence="3 6" id="KW-0472">Membrane</keyword>
<accession>A0ABP0F0Q9</accession>
<dbReference type="Proteomes" id="UP001642483">
    <property type="component" value="Unassembled WGS sequence"/>
</dbReference>
<dbReference type="PANTHER" id="PTHR10639:SF7">
    <property type="entry name" value="CLATHRIN LIGHT CHAIN"/>
    <property type="match status" value="1"/>
</dbReference>
<evidence type="ECO:0000256" key="4">
    <source>
        <dbReference type="ARBA" id="ARBA00023176"/>
    </source>
</evidence>
<keyword evidence="9" id="KW-1185">Reference proteome</keyword>
<evidence type="ECO:0000256" key="2">
    <source>
        <dbReference type="ARBA" id="ARBA00005263"/>
    </source>
</evidence>
<comment type="function">
    <text evidence="6">Clathrin is the major protein of the polyhedral coat of coated pits and vesicles.</text>
</comment>
<comment type="similarity">
    <text evidence="2 6">Belongs to the clathrin light chain family.</text>
</comment>